<dbReference type="InterPro" id="IPR011990">
    <property type="entry name" value="TPR-like_helical_dom_sf"/>
</dbReference>
<evidence type="ECO:0000256" key="2">
    <source>
        <dbReference type="ARBA" id="ARBA00006275"/>
    </source>
</evidence>
<evidence type="ECO:0000256" key="1">
    <source>
        <dbReference type="ARBA" id="ARBA00004442"/>
    </source>
</evidence>
<dbReference type="InterPro" id="IPR033985">
    <property type="entry name" value="SusD-like_N"/>
</dbReference>
<dbReference type="AlphaFoldDB" id="A0A4U1G3M2"/>
<keyword evidence="4" id="KW-0472">Membrane</keyword>
<reference evidence="8 9" key="1">
    <citation type="submission" date="2019-04" db="EMBL/GenBank/DDBJ databases">
        <title>Pedobacter sp. RP-1-16 sp. nov., isolated from Arctic soil.</title>
        <authorList>
            <person name="Dahal R.H."/>
            <person name="Kim D.-U."/>
        </authorList>
    </citation>
    <scope>NUCLEOTIDE SEQUENCE [LARGE SCALE GENOMIC DNA]</scope>
    <source>
        <strain evidence="8 9">RP-1-16</strain>
    </source>
</reference>
<comment type="subcellular location">
    <subcellularLocation>
        <location evidence="1">Cell outer membrane</location>
    </subcellularLocation>
</comment>
<evidence type="ECO:0000259" key="7">
    <source>
        <dbReference type="Pfam" id="PF14322"/>
    </source>
</evidence>
<dbReference type="GO" id="GO:0009279">
    <property type="term" value="C:cell outer membrane"/>
    <property type="evidence" value="ECO:0007669"/>
    <property type="project" value="UniProtKB-SubCell"/>
</dbReference>
<dbReference type="InterPro" id="IPR012944">
    <property type="entry name" value="SusD_RagB_dom"/>
</dbReference>
<dbReference type="Proteomes" id="UP000309594">
    <property type="component" value="Unassembled WGS sequence"/>
</dbReference>
<dbReference type="PROSITE" id="PS51257">
    <property type="entry name" value="PROKAR_LIPOPROTEIN"/>
    <property type="match status" value="1"/>
</dbReference>
<evidence type="ECO:0000256" key="3">
    <source>
        <dbReference type="ARBA" id="ARBA00022729"/>
    </source>
</evidence>
<sequence>MKRIIILLGIVSLLFTVSCKKYFDQVPQDRLSLAEIFNTRDGVQKHLAGVYTYIPDEFNQRQLQEQAIFRTPGPWTAAGDETEYPSGNKAQLINNNTLTATEDTFVKNRWKSWYIGIREATVFMDNVYKCPTSQLSVENQNQWRAEARALRAIYYFYLVRAYGPVPLIKGNFTQDTPSAELQLPRNTVDECFNFIVSELKAAQQEGLLVHVSQDRSGGAGRIDQSIAQAFIIEALTFRASWLFNGSNAYYSNMANPDGTKLFPQNASQATAKWLDVINESKQFLNTYVPTYYKLERVLTNGVLDPYKSYRTATRGSYSEMTGYTEMIFYRIDNSAATMQYDRTPNHKGAGGDYRGGGFLGATQEQVDAYFMDNGLPPVLGYQADGKSPIINGASGYVESGTIATDYKGSGTDQLYAPAGSSNMYYKREPRFYADVTFNNQKWLYNKDGNIYTSMEYSGNAGKLNGVNDYSKTGYVVRKCAPEGPWGTGDRVCILLRLPQVYFNYVEALCQYDPTNPDIWKYINEIRERAGIPQYGSGSGRIPAPTGKENIMKAIMAEKRVEMSFENTRYFDLRRWGMANEYLNKPIYGMNVEADGNAFYNRTKVANRTFAPRQYFFPIPQKEIDVDKNLVQNNGY</sequence>
<dbReference type="Gene3D" id="1.25.40.390">
    <property type="match status" value="1"/>
</dbReference>
<accession>A0A4U1G3M2</accession>
<name>A0A4U1G3M2_9SPHI</name>
<feature type="domain" description="RagB/SusD" evidence="6">
    <location>
        <begin position="325"/>
        <end position="635"/>
    </location>
</feature>
<evidence type="ECO:0000313" key="9">
    <source>
        <dbReference type="Proteomes" id="UP000309594"/>
    </source>
</evidence>
<comment type="similarity">
    <text evidence="2">Belongs to the SusD family.</text>
</comment>
<evidence type="ECO:0000313" key="8">
    <source>
        <dbReference type="EMBL" id="TKC57190.1"/>
    </source>
</evidence>
<organism evidence="8 9">
    <name type="scientific">Pedobacter hiemivivus</name>
    <dbReference type="NCBI Taxonomy" id="2530454"/>
    <lineage>
        <taxon>Bacteria</taxon>
        <taxon>Pseudomonadati</taxon>
        <taxon>Bacteroidota</taxon>
        <taxon>Sphingobacteriia</taxon>
        <taxon>Sphingobacteriales</taxon>
        <taxon>Sphingobacteriaceae</taxon>
        <taxon>Pedobacter</taxon>
    </lineage>
</organism>
<dbReference type="Pfam" id="PF07980">
    <property type="entry name" value="SusD_RagB"/>
    <property type="match status" value="1"/>
</dbReference>
<protein>
    <submittedName>
        <fullName evidence="8">RagB/SusD family nutrient uptake outer membrane protein</fullName>
    </submittedName>
</protein>
<dbReference type="SUPFAM" id="SSF48452">
    <property type="entry name" value="TPR-like"/>
    <property type="match status" value="1"/>
</dbReference>
<evidence type="ECO:0000259" key="6">
    <source>
        <dbReference type="Pfam" id="PF07980"/>
    </source>
</evidence>
<feature type="domain" description="SusD-like N-terminal" evidence="7">
    <location>
        <begin position="76"/>
        <end position="204"/>
    </location>
</feature>
<evidence type="ECO:0000256" key="4">
    <source>
        <dbReference type="ARBA" id="ARBA00023136"/>
    </source>
</evidence>
<dbReference type="Pfam" id="PF14322">
    <property type="entry name" value="SusD-like_3"/>
    <property type="match status" value="1"/>
</dbReference>
<dbReference type="EMBL" id="SWDX01000010">
    <property type="protein sequence ID" value="TKC57190.1"/>
    <property type="molecule type" value="Genomic_DNA"/>
</dbReference>
<gene>
    <name evidence="8" type="ORF">FBD94_21425</name>
</gene>
<dbReference type="RefSeq" id="WP_136881715.1">
    <property type="nucleotide sequence ID" value="NZ_SWDX01000010.1"/>
</dbReference>
<evidence type="ECO:0000256" key="5">
    <source>
        <dbReference type="ARBA" id="ARBA00023237"/>
    </source>
</evidence>
<comment type="caution">
    <text evidence="8">The sequence shown here is derived from an EMBL/GenBank/DDBJ whole genome shotgun (WGS) entry which is preliminary data.</text>
</comment>
<keyword evidence="5" id="KW-0998">Cell outer membrane</keyword>
<proteinExistence type="inferred from homology"/>
<keyword evidence="3" id="KW-0732">Signal</keyword>